<keyword evidence="3" id="KW-0804">Transcription</keyword>
<dbReference type="InterPro" id="IPR018060">
    <property type="entry name" value="HTH_AraC"/>
</dbReference>
<dbReference type="Pfam" id="PF12833">
    <property type="entry name" value="HTH_18"/>
    <property type="match status" value="1"/>
</dbReference>
<dbReference type="EMBL" id="VATY01000001">
    <property type="protein sequence ID" value="TMM58758.1"/>
    <property type="molecule type" value="Genomic_DNA"/>
</dbReference>
<proteinExistence type="predicted"/>
<evidence type="ECO:0000256" key="3">
    <source>
        <dbReference type="ARBA" id="ARBA00023163"/>
    </source>
</evidence>
<protein>
    <submittedName>
        <fullName evidence="5">Helix-turn-helix domain-containing protein</fullName>
    </submittedName>
</protein>
<organism evidence="5 6">
    <name type="scientific">Maribacter algarum</name>
    <name type="common">ex Zhang et al. 2020</name>
    <dbReference type="NCBI Taxonomy" id="2578118"/>
    <lineage>
        <taxon>Bacteria</taxon>
        <taxon>Pseudomonadati</taxon>
        <taxon>Bacteroidota</taxon>
        <taxon>Flavobacteriia</taxon>
        <taxon>Flavobacteriales</taxon>
        <taxon>Flavobacteriaceae</taxon>
        <taxon>Maribacter</taxon>
    </lineage>
</organism>
<keyword evidence="2" id="KW-0238">DNA-binding</keyword>
<evidence type="ECO:0000256" key="1">
    <source>
        <dbReference type="ARBA" id="ARBA00023015"/>
    </source>
</evidence>
<dbReference type="OrthoDB" id="511992at2"/>
<reference evidence="5 6" key="1">
    <citation type="submission" date="2019-05" db="EMBL/GenBank/DDBJ databases">
        <authorList>
            <person name="Zhang J.-Y."/>
            <person name="Feg X."/>
            <person name="Du Z.-J."/>
        </authorList>
    </citation>
    <scope>NUCLEOTIDE SEQUENCE [LARGE SCALE GENOMIC DNA]</scope>
    <source>
        <strain evidence="5 6">RZ26</strain>
    </source>
</reference>
<feature type="domain" description="HTH araC/xylS-type" evidence="4">
    <location>
        <begin position="162"/>
        <end position="263"/>
    </location>
</feature>
<name>A0A5S3PV14_9FLAO</name>
<evidence type="ECO:0000313" key="6">
    <source>
        <dbReference type="Proteomes" id="UP000310314"/>
    </source>
</evidence>
<dbReference type="GO" id="GO:0003700">
    <property type="term" value="F:DNA-binding transcription factor activity"/>
    <property type="evidence" value="ECO:0007669"/>
    <property type="project" value="InterPro"/>
</dbReference>
<dbReference type="Gene3D" id="1.10.10.60">
    <property type="entry name" value="Homeodomain-like"/>
    <property type="match status" value="1"/>
</dbReference>
<evidence type="ECO:0000313" key="5">
    <source>
        <dbReference type="EMBL" id="TMM58758.1"/>
    </source>
</evidence>
<dbReference type="InterPro" id="IPR050204">
    <property type="entry name" value="AraC_XylS_family_regulators"/>
</dbReference>
<comment type="caution">
    <text evidence="5">The sequence shown here is derived from an EMBL/GenBank/DDBJ whole genome shotgun (WGS) entry which is preliminary data.</text>
</comment>
<gene>
    <name evidence="5" type="ORF">FEE95_04825</name>
</gene>
<dbReference type="GO" id="GO:0043565">
    <property type="term" value="F:sequence-specific DNA binding"/>
    <property type="evidence" value="ECO:0007669"/>
    <property type="project" value="InterPro"/>
</dbReference>
<evidence type="ECO:0000259" key="4">
    <source>
        <dbReference type="PROSITE" id="PS01124"/>
    </source>
</evidence>
<keyword evidence="6" id="KW-1185">Reference proteome</keyword>
<dbReference type="AlphaFoldDB" id="A0A5S3PV14"/>
<dbReference type="PANTHER" id="PTHR46796">
    <property type="entry name" value="HTH-TYPE TRANSCRIPTIONAL ACTIVATOR RHAS-RELATED"/>
    <property type="match status" value="1"/>
</dbReference>
<accession>A0A5S3PV14</accession>
<dbReference type="SMART" id="SM00342">
    <property type="entry name" value="HTH_ARAC"/>
    <property type="match status" value="1"/>
</dbReference>
<dbReference type="PROSITE" id="PS01124">
    <property type="entry name" value="HTH_ARAC_FAMILY_2"/>
    <property type="match status" value="1"/>
</dbReference>
<dbReference type="PANTHER" id="PTHR46796:SF13">
    <property type="entry name" value="HTH-TYPE TRANSCRIPTIONAL ACTIVATOR RHAS"/>
    <property type="match status" value="1"/>
</dbReference>
<keyword evidence="1" id="KW-0805">Transcription regulation</keyword>
<dbReference type="RefSeq" id="WP_138656691.1">
    <property type="nucleotide sequence ID" value="NZ_VATY01000001.1"/>
</dbReference>
<dbReference type="Proteomes" id="UP000310314">
    <property type="component" value="Unassembled WGS sequence"/>
</dbReference>
<evidence type="ECO:0000256" key="2">
    <source>
        <dbReference type="ARBA" id="ARBA00023125"/>
    </source>
</evidence>
<sequence length="277" mass="31509">MKLFETINYEIPIVLRPFVMAIVQGETSSAVQTSMPAPPTGFPLLIYVYNDYHKLNVNGKSFYPTSVPLNVAGQIDISGIRMEVNGVFGQIGLVLHPLAPYYLFHFPGIEISNGWKGLLKELPKNLKEHFAFLSTEVKPLENISIILEALQELLRHRMEPIEWLDATILEIFKNNGAISINELVDQTDLSTRHFRRKFKEIIGIAPKYFCKVIQLNSVFEIIKSGNSDKLHTLALDNGYYDQAHFINDFNRLIGNSPSNFLNGEFVHLRSYLGRSRV</sequence>